<gene>
    <name evidence="1" type="ORF">MFFC18_04120</name>
</gene>
<proteinExistence type="predicted"/>
<reference evidence="1 2" key="1">
    <citation type="submission" date="2019-08" db="EMBL/GenBank/DDBJ databases">
        <title>Deep-cultivation of Planctomycetes and their phenomic and genomic characterization uncovers novel biology.</title>
        <authorList>
            <person name="Wiegand S."/>
            <person name="Jogler M."/>
            <person name="Boedeker C."/>
            <person name="Pinto D."/>
            <person name="Vollmers J."/>
            <person name="Rivas-Marin E."/>
            <person name="Kohn T."/>
            <person name="Peeters S.H."/>
            <person name="Heuer A."/>
            <person name="Rast P."/>
            <person name="Oberbeckmann S."/>
            <person name="Bunk B."/>
            <person name="Jeske O."/>
            <person name="Meyerdierks A."/>
            <person name="Storesund J.E."/>
            <person name="Kallscheuer N."/>
            <person name="Luecker S."/>
            <person name="Lage O.M."/>
            <person name="Pohl T."/>
            <person name="Merkel B.J."/>
            <person name="Hornburger P."/>
            <person name="Mueller R.-W."/>
            <person name="Bruemmer F."/>
            <person name="Labrenz M."/>
            <person name="Spormann A.M."/>
            <person name="Op den Camp H."/>
            <person name="Overmann J."/>
            <person name="Amann R."/>
            <person name="Jetten M.S.M."/>
            <person name="Mascher T."/>
            <person name="Medema M.H."/>
            <person name="Devos D.P."/>
            <person name="Kaster A.-K."/>
            <person name="Ovreas L."/>
            <person name="Rohde M."/>
            <person name="Galperin M.Y."/>
            <person name="Jogler C."/>
        </authorList>
    </citation>
    <scope>NUCLEOTIDE SEQUENCE [LARGE SCALE GENOMIC DNA]</scope>
    <source>
        <strain evidence="1 2">FC18</strain>
    </source>
</reference>
<dbReference type="RefSeq" id="WP_075084825.1">
    <property type="nucleotide sequence ID" value="NZ_CP042912.1"/>
</dbReference>
<dbReference type="KEGG" id="mff:MFFC18_04120"/>
<protein>
    <submittedName>
        <fullName evidence="1">Uncharacterized protein</fullName>
    </submittedName>
</protein>
<dbReference type="Proteomes" id="UP000322214">
    <property type="component" value="Chromosome"/>
</dbReference>
<dbReference type="AlphaFoldDB" id="A0A5B9PBN6"/>
<organism evidence="1 2">
    <name type="scientific">Mariniblastus fucicola</name>
    <dbReference type="NCBI Taxonomy" id="980251"/>
    <lineage>
        <taxon>Bacteria</taxon>
        <taxon>Pseudomonadati</taxon>
        <taxon>Planctomycetota</taxon>
        <taxon>Planctomycetia</taxon>
        <taxon>Pirellulales</taxon>
        <taxon>Pirellulaceae</taxon>
        <taxon>Mariniblastus</taxon>
    </lineage>
</organism>
<keyword evidence="2" id="KW-1185">Reference proteome</keyword>
<evidence type="ECO:0000313" key="2">
    <source>
        <dbReference type="Proteomes" id="UP000322214"/>
    </source>
</evidence>
<sequence length="115" mass="12449">MPPTNQGRPPIWNSETKLLKANNGLRLRAIRGIETNESVDGSKRCVVVPGENAQAAVRVSTLAEFERSGIYVFRANGQALPGLGNNWPQTSIHASVQANGSKSSERVAWHNSTLL</sequence>
<dbReference type="STRING" id="980251.GCA_001642875_02404"/>
<evidence type="ECO:0000313" key="1">
    <source>
        <dbReference type="EMBL" id="QEG20563.1"/>
    </source>
</evidence>
<dbReference type="EMBL" id="CP042912">
    <property type="protein sequence ID" value="QEG20563.1"/>
    <property type="molecule type" value="Genomic_DNA"/>
</dbReference>
<name>A0A5B9PBN6_9BACT</name>
<accession>A0A5B9PBN6</accession>